<feature type="region of interest" description="Disordered" evidence="1">
    <location>
        <begin position="1"/>
        <end position="23"/>
    </location>
</feature>
<dbReference type="EMBL" id="UYYB01020366">
    <property type="protein sequence ID" value="VDM71429.1"/>
    <property type="molecule type" value="Genomic_DNA"/>
</dbReference>
<dbReference type="OrthoDB" id="5871323at2759"/>
<proteinExistence type="predicted"/>
<evidence type="ECO:0000313" key="2">
    <source>
        <dbReference type="EMBL" id="VDM71429.1"/>
    </source>
</evidence>
<name>A0A3P7IW70_STRVU</name>
<dbReference type="AlphaFoldDB" id="A0A3P7IW70"/>
<sequence length="93" mass="10457">MTAGKNVLDSENNQDKAGVTEEQRGVSTIMTLEDRQALRKMMATSAKIKFGSVALKKSRNDLLIEIIYEGPREATKEDPVRLYFDVEVDPPKE</sequence>
<protein>
    <submittedName>
        <fullName evidence="2">Uncharacterized protein</fullName>
    </submittedName>
</protein>
<evidence type="ECO:0000313" key="3">
    <source>
        <dbReference type="Proteomes" id="UP000270094"/>
    </source>
</evidence>
<accession>A0A3P7IW70</accession>
<keyword evidence="3" id="KW-1185">Reference proteome</keyword>
<reference evidence="2 3" key="1">
    <citation type="submission" date="2018-11" db="EMBL/GenBank/DDBJ databases">
        <authorList>
            <consortium name="Pathogen Informatics"/>
        </authorList>
    </citation>
    <scope>NUCLEOTIDE SEQUENCE [LARGE SCALE GENOMIC DNA]</scope>
</reference>
<dbReference type="Proteomes" id="UP000270094">
    <property type="component" value="Unassembled WGS sequence"/>
</dbReference>
<gene>
    <name evidence="2" type="ORF">SVUK_LOCUS6427</name>
</gene>
<organism evidence="2 3">
    <name type="scientific">Strongylus vulgaris</name>
    <name type="common">Blood worm</name>
    <dbReference type="NCBI Taxonomy" id="40348"/>
    <lineage>
        <taxon>Eukaryota</taxon>
        <taxon>Metazoa</taxon>
        <taxon>Ecdysozoa</taxon>
        <taxon>Nematoda</taxon>
        <taxon>Chromadorea</taxon>
        <taxon>Rhabditida</taxon>
        <taxon>Rhabditina</taxon>
        <taxon>Rhabditomorpha</taxon>
        <taxon>Strongyloidea</taxon>
        <taxon>Strongylidae</taxon>
        <taxon>Strongylus</taxon>
    </lineage>
</organism>
<evidence type="ECO:0000256" key="1">
    <source>
        <dbReference type="SAM" id="MobiDB-lite"/>
    </source>
</evidence>